<dbReference type="Gene3D" id="3.60.10.10">
    <property type="entry name" value="Endonuclease/exonuclease/phosphatase"/>
    <property type="match status" value="1"/>
</dbReference>
<evidence type="ECO:0000313" key="3">
    <source>
        <dbReference type="Proteomes" id="UP000596661"/>
    </source>
</evidence>
<dbReference type="Pfam" id="PF00078">
    <property type="entry name" value="RVT_1"/>
    <property type="match status" value="1"/>
</dbReference>
<sequence length="1610" mass="184879">MATNSWDMKGIEEEILRVQVAEEEDDVAIEGGEEDDGIDARWCLVGRFLSDRDVDFETMQNVLASLWKPGMGMFVKELPPDRYLFQFYHEVDIQRVITGSPWTFNRMQLILTRLQEGDDPHKVLLNKLDIWVQVFDLQPGCMSVSVLRNVANVMGRFVESDPKNFVGVWRDYFRVRVTIDINKPLRRRMRLTKPDGTNFWATFKYERAPTFCFICGIIGHSEKFCVKLFEKPLDQIVKPYGEFMRAKFQNRKQNIGARWLRTRGWTPGMVAGESSGVGEIRQADDTNMESDNHGTDGGEIGGDMNGDSLGFHNQGVHVGDLQVGQNSQYGRNPINGINEEMNERSAEIHDKGSVVIIDNKRRKATEELEKEASGLGLERWNCRGLGNPRAFQFIAELVAQKKPNVIFLCETLCVKERVERLSSLIGFEGCFVVDVHGRSGGVAMLWKEKDEVSINSFSRNHIDAEVLWEGNNRFRLTGIYGEPNRNLRANTWRLLRELKEESTLPWCLIGDFNNVMDQSEKKGGNRYPNWLVEGFRATVGDCALQDLKLYGHPFTWEKGRNTPTWIEARLDRVLVSEEWLRSFHFARLFNHDVSPSDHTPLILDTNFRNRTQGNRRFRFENWWLSDPGCEEVVRSCWENNLGGSLQFKINKCGEALKEWGSTREGSFSRQLKWCNKNLKRLKGRSDEEGSQQYNDTKKKLFEVLHQKEVYWKQRSKQMWLRDGDQNSKFFHARASARRRNNQIVRLKDENGVFVDWENGLDRVILEYFQGLFTASVVDWREVLSCVPSIVTDRHNSMLLQRIMDEEVKAAVFQMHPDKSPGPDGMNPAFYQKYWHIVGGDVIHTVRNFFRDEAMQPGLNKTNVVLIPKKKCPDKMTELRPISLCNVLAKVITKVLANRMKGLLNDVISVNQSAFIPGRLITDNIMVSFEILHYLKRKQRGKDGFMALKLDMSKAYDRVEWSYICAMLSKMGFDEKWVRIISSCLSSVEYTVISGSHEVGPIVPSRGLRQGDPISPYLFLVCAEGFSALIRNYEERRWIHGCKVANRAPVVSHMLFADDSYLYCKANDSEVQKVQQLLQIFEEASGQKVNFSKSSAFFSTNTSHQNRTHICQVLGIMEAGEDSKYLGLPSTLSRNKSAVFGYLKDRVRRKIQNWDGKLLSRAGKEILIKAVVQALPSYAMNVFQLPQDTCKDIEKSMCDFWWHSKSSQKNGIHWLSWKNLSKHKGMGGMGFRDLRDFNLALLGKQGWRLINNEDSLVARIFRARYYPNGHFLTAEVGANPSFIWRSVLASKDLIKMGIRRRIGAGANVDILGEPWLIHDEDPFISSTHPALFNNKVSSLMKVGVREWDVEILEDVLSIRDQQLVLSVPLSSDVDSDGWYWSKEKHGFYTVKSGYNCLQEFKGTWTTENNSGFWRALWQLKLPPKVKNFLWRTCSKCLPTKSQLRIRHVQLQTNCPWCNADAETSFHLFVQCPVAQACWCNIGLAVFHTQSVTFAAWFQAGLESWDAATKIEVSMLCWALWKYRNDKVWNAKSPTVDQIVTSAKLTLANWLDAQNRFQIPSLNHESEEKNEHWSPPVFPQLKINVDGAIFQHEHKFGVGMVARTSAGAVIEN</sequence>
<dbReference type="PANTHER" id="PTHR33116:SF86">
    <property type="entry name" value="REVERSE TRANSCRIPTASE DOMAIN-CONTAINING PROTEIN"/>
    <property type="match status" value="1"/>
</dbReference>
<dbReference type="InterPro" id="IPR025558">
    <property type="entry name" value="DUF4283"/>
</dbReference>
<accession>A0A803PLV0</accession>
<reference evidence="2" key="2">
    <citation type="submission" date="2021-03" db="UniProtKB">
        <authorList>
            <consortium name="EnsemblPlants"/>
        </authorList>
    </citation>
    <scope>IDENTIFICATION</scope>
</reference>
<dbReference type="PROSITE" id="PS50878">
    <property type="entry name" value="RT_POL"/>
    <property type="match status" value="1"/>
</dbReference>
<dbReference type="GO" id="GO:0003824">
    <property type="term" value="F:catalytic activity"/>
    <property type="evidence" value="ECO:0007669"/>
    <property type="project" value="InterPro"/>
</dbReference>
<dbReference type="Gramene" id="evm.model.05.1574">
    <property type="protein sequence ID" value="cds.evm.model.05.1574"/>
    <property type="gene ID" value="evm.TU.05.1574"/>
</dbReference>
<feature type="domain" description="Reverse transcriptase" evidence="1">
    <location>
        <begin position="847"/>
        <end position="1129"/>
    </location>
</feature>
<dbReference type="InterPro" id="IPR026960">
    <property type="entry name" value="RVT-Znf"/>
</dbReference>
<evidence type="ECO:0000313" key="2">
    <source>
        <dbReference type="EnsemblPlants" id="cds.evm.model.05.1574"/>
    </source>
</evidence>
<dbReference type="InterPro" id="IPR005135">
    <property type="entry name" value="Endo/exonuclease/phosphatase"/>
</dbReference>
<reference evidence="2" key="1">
    <citation type="submission" date="2018-11" db="EMBL/GenBank/DDBJ databases">
        <authorList>
            <person name="Grassa J C."/>
        </authorList>
    </citation>
    <scope>NUCLEOTIDE SEQUENCE [LARGE SCALE GENOMIC DNA]</scope>
</reference>
<dbReference type="Pfam" id="PF03372">
    <property type="entry name" value="Exo_endo_phos"/>
    <property type="match status" value="1"/>
</dbReference>
<dbReference type="InterPro" id="IPR036691">
    <property type="entry name" value="Endo/exonu/phosph_ase_sf"/>
</dbReference>
<keyword evidence="3" id="KW-1185">Reference proteome</keyword>
<organism evidence="2 3">
    <name type="scientific">Cannabis sativa</name>
    <name type="common">Hemp</name>
    <name type="synonym">Marijuana</name>
    <dbReference type="NCBI Taxonomy" id="3483"/>
    <lineage>
        <taxon>Eukaryota</taxon>
        <taxon>Viridiplantae</taxon>
        <taxon>Streptophyta</taxon>
        <taxon>Embryophyta</taxon>
        <taxon>Tracheophyta</taxon>
        <taxon>Spermatophyta</taxon>
        <taxon>Magnoliopsida</taxon>
        <taxon>eudicotyledons</taxon>
        <taxon>Gunneridae</taxon>
        <taxon>Pentapetalae</taxon>
        <taxon>rosids</taxon>
        <taxon>fabids</taxon>
        <taxon>Rosales</taxon>
        <taxon>Cannabaceae</taxon>
        <taxon>Cannabis</taxon>
    </lineage>
</organism>
<dbReference type="InterPro" id="IPR025836">
    <property type="entry name" value="Zn_knuckle_CX2CX4HX4C"/>
</dbReference>
<dbReference type="Proteomes" id="UP000596661">
    <property type="component" value="Chromosome 5"/>
</dbReference>
<dbReference type="Pfam" id="PF14111">
    <property type="entry name" value="DUF4283"/>
    <property type="match status" value="1"/>
</dbReference>
<dbReference type="Pfam" id="PF14392">
    <property type="entry name" value="zf-CCHC_4"/>
    <property type="match status" value="1"/>
</dbReference>
<name>A0A803PLV0_CANSA</name>
<dbReference type="CDD" id="cd01650">
    <property type="entry name" value="RT_nLTR_like"/>
    <property type="match status" value="1"/>
</dbReference>
<evidence type="ECO:0000259" key="1">
    <source>
        <dbReference type="PROSITE" id="PS50878"/>
    </source>
</evidence>
<dbReference type="EnsemblPlants" id="evm.model.05.1574">
    <property type="protein sequence ID" value="cds.evm.model.05.1574"/>
    <property type="gene ID" value="evm.TU.05.1574"/>
</dbReference>
<protein>
    <recommendedName>
        <fullName evidence="1">Reverse transcriptase domain-containing protein</fullName>
    </recommendedName>
</protein>
<proteinExistence type="predicted"/>
<dbReference type="EMBL" id="UZAU01000542">
    <property type="status" value="NOT_ANNOTATED_CDS"/>
    <property type="molecule type" value="Genomic_DNA"/>
</dbReference>
<dbReference type="PANTHER" id="PTHR33116">
    <property type="entry name" value="REVERSE TRANSCRIPTASE ZINC-BINDING DOMAIN-CONTAINING PROTEIN-RELATED-RELATED"/>
    <property type="match status" value="1"/>
</dbReference>
<dbReference type="Pfam" id="PF13966">
    <property type="entry name" value="zf-RVT"/>
    <property type="match status" value="1"/>
</dbReference>
<dbReference type="InterPro" id="IPR000477">
    <property type="entry name" value="RT_dom"/>
</dbReference>
<dbReference type="SUPFAM" id="SSF56219">
    <property type="entry name" value="DNase I-like"/>
    <property type="match status" value="1"/>
</dbReference>